<reference evidence="1 2" key="1">
    <citation type="submission" date="2021-06" db="EMBL/GenBank/DDBJ databases">
        <title>Caerostris extrusa draft genome.</title>
        <authorList>
            <person name="Kono N."/>
            <person name="Arakawa K."/>
        </authorList>
    </citation>
    <scope>NUCLEOTIDE SEQUENCE [LARGE SCALE GENOMIC DNA]</scope>
</reference>
<accession>A0AAV4XET9</accession>
<sequence length="107" mass="12692">MNRLFLAVSEVTPYKKDSVLLWRYICLLMNQRASERYAGKIPLFSVFVRLLSIFSNLSFSPFRELKEYLELVWLFYRNCLCCFRECPFVRKTPRCFGKCLSAGEPKV</sequence>
<keyword evidence="2" id="KW-1185">Reference proteome</keyword>
<dbReference type="EMBL" id="BPLR01017678">
    <property type="protein sequence ID" value="GIY93550.1"/>
    <property type="molecule type" value="Genomic_DNA"/>
</dbReference>
<dbReference type="Proteomes" id="UP001054945">
    <property type="component" value="Unassembled WGS sequence"/>
</dbReference>
<evidence type="ECO:0000313" key="1">
    <source>
        <dbReference type="EMBL" id="GIY93550.1"/>
    </source>
</evidence>
<evidence type="ECO:0000313" key="2">
    <source>
        <dbReference type="Proteomes" id="UP001054945"/>
    </source>
</evidence>
<protein>
    <submittedName>
        <fullName evidence="1">Uncharacterized protein</fullName>
    </submittedName>
</protein>
<proteinExistence type="predicted"/>
<dbReference type="AlphaFoldDB" id="A0AAV4XET9"/>
<gene>
    <name evidence="1" type="ORF">CEXT_279361</name>
</gene>
<organism evidence="1 2">
    <name type="scientific">Caerostris extrusa</name>
    <name type="common">Bark spider</name>
    <name type="synonym">Caerostris bankana</name>
    <dbReference type="NCBI Taxonomy" id="172846"/>
    <lineage>
        <taxon>Eukaryota</taxon>
        <taxon>Metazoa</taxon>
        <taxon>Ecdysozoa</taxon>
        <taxon>Arthropoda</taxon>
        <taxon>Chelicerata</taxon>
        <taxon>Arachnida</taxon>
        <taxon>Araneae</taxon>
        <taxon>Araneomorphae</taxon>
        <taxon>Entelegynae</taxon>
        <taxon>Araneoidea</taxon>
        <taxon>Araneidae</taxon>
        <taxon>Caerostris</taxon>
    </lineage>
</organism>
<name>A0AAV4XET9_CAEEX</name>
<comment type="caution">
    <text evidence="1">The sequence shown here is derived from an EMBL/GenBank/DDBJ whole genome shotgun (WGS) entry which is preliminary data.</text>
</comment>